<dbReference type="Gene3D" id="1.10.3540.10">
    <property type="entry name" value="uncharacterized protein from magnetospirillum magneticum domain"/>
    <property type="match status" value="1"/>
</dbReference>
<dbReference type="AlphaFoldDB" id="A0A2U1JZ18"/>
<proteinExistence type="predicted"/>
<name>A0A2U1JZ18_9BACI</name>
<dbReference type="Pfam" id="PF08849">
    <property type="entry name" value="BrxA"/>
    <property type="match status" value="1"/>
</dbReference>
<sequence length="202" mass="24405">MQKEWKYRSTIKTRPFFYLETKKMAELLLQELDEAQLRQIVIQENLFQMKTENRRKEVANTILRRLELLDAFLLQQIAHGDTATSKLLVLYSILKTDRLFYEFMNEVFREKVSVLDMKLTNRDFSTFFENKRQQSETVASWKDYTFYKLQQVYIRILFEAGLLKTQKEPREMLNGMINMKVKEHLLMHGEQIYVEILTGERR</sequence>
<keyword evidence="2" id="KW-1185">Reference proteome</keyword>
<gene>
    <name evidence="1" type="ORF">DCC39_12050</name>
</gene>
<accession>A0A2U1JZ18</accession>
<dbReference type="RefSeq" id="WP_116555155.1">
    <property type="nucleotide sequence ID" value="NZ_QCZG01000025.1"/>
</dbReference>
<reference evidence="1 2" key="1">
    <citation type="submission" date="2018-04" db="EMBL/GenBank/DDBJ databases">
        <title>Camelliibacillus theae gen. nov., sp. nov., isolated from Pu'er tea.</title>
        <authorList>
            <person name="Niu L."/>
        </authorList>
    </citation>
    <scope>NUCLEOTIDE SEQUENCE [LARGE SCALE GENOMIC DNA]</scope>
    <source>
        <strain evidence="1 2">T8</strain>
    </source>
</reference>
<organism evidence="1 2">
    <name type="scientific">Pueribacillus theae</name>
    <dbReference type="NCBI Taxonomy" id="2171751"/>
    <lineage>
        <taxon>Bacteria</taxon>
        <taxon>Bacillati</taxon>
        <taxon>Bacillota</taxon>
        <taxon>Bacilli</taxon>
        <taxon>Bacillales</taxon>
        <taxon>Bacillaceae</taxon>
        <taxon>Pueribacillus</taxon>
    </lineage>
</organism>
<dbReference type="InterPro" id="IPR023137">
    <property type="entry name" value="BrxA_sf"/>
</dbReference>
<evidence type="ECO:0000313" key="2">
    <source>
        <dbReference type="Proteomes" id="UP000245998"/>
    </source>
</evidence>
<comment type="caution">
    <text evidence="1">The sequence shown here is derived from an EMBL/GenBank/DDBJ whole genome shotgun (WGS) entry which is preliminary data.</text>
</comment>
<protein>
    <submittedName>
        <fullName evidence="1">DUF1819 domain-containing protein</fullName>
    </submittedName>
</protein>
<evidence type="ECO:0000313" key="1">
    <source>
        <dbReference type="EMBL" id="PWA10013.1"/>
    </source>
</evidence>
<dbReference type="InterPro" id="IPR014948">
    <property type="entry name" value="BrxA"/>
</dbReference>
<dbReference type="EMBL" id="QCZG01000025">
    <property type="protein sequence ID" value="PWA10013.1"/>
    <property type="molecule type" value="Genomic_DNA"/>
</dbReference>
<dbReference type="Proteomes" id="UP000245998">
    <property type="component" value="Unassembled WGS sequence"/>
</dbReference>
<dbReference type="OrthoDB" id="3078533at2"/>